<feature type="transmembrane region" description="Helical" evidence="1">
    <location>
        <begin position="37"/>
        <end position="59"/>
    </location>
</feature>
<keyword evidence="1" id="KW-0812">Transmembrane</keyword>
<dbReference type="RefSeq" id="WP_254758883.1">
    <property type="nucleotide sequence ID" value="NZ_JANCLT010000004.1"/>
</dbReference>
<proteinExistence type="predicted"/>
<reference evidence="2" key="1">
    <citation type="submission" date="2022-07" db="EMBL/GenBank/DDBJ databases">
        <authorList>
            <person name="Li W.-J."/>
            <person name="Deng Q.-Q."/>
        </authorList>
    </citation>
    <scope>NUCLEOTIDE SEQUENCE</scope>
    <source>
        <strain evidence="2">SYSU M60031</strain>
    </source>
</reference>
<evidence type="ECO:0000313" key="2">
    <source>
        <dbReference type="EMBL" id="MCP8968978.1"/>
    </source>
</evidence>
<organism evidence="2 3">
    <name type="scientific">Ectobacillus ponti</name>
    <dbReference type="NCBI Taxonomy" id="2961894"/>
    <lineage>
        <taxon>Bacteria</taxon>
        <taxon>Bacillati</taxon>
        <taxon>Bacillota</taxon>
        <taxon>Bacilli</taxon>
        <taxon>Bacillales</taxon>
        <taxon>Bacillaceae</taxon>
        <taxon>Ectobacillus</taxon>
    </lineage>
</organism>
<keyword evidence="1" id="KW-0472">Membrane</keyword>
<accession>A0AA41X9X1</accession>
<sequence>MAVAGGTIGAVLAVLLAERLGAWTARALQRRGLPFEFQYMPLFVFLFLALYGLHSMVLFPPTISLLVKFGLLYSIIGVLVLCVLAFLRLLHYQSYIFLVNWLKRK</sequence>
<dbReference type="EMBL" id="JANCLT010000004">
    <property type="protein sequence ID" value="MCP8968978.1"/>
    <property type="molecule type" value="Genomic_DNA"/>
</dbReference>
<comment type="caution">
    <text evidence="2">The sequence shown here is derived from an EMBL/GenBank/DDBJ whole genome shotgun (WGS) entry which is preliminary data.</text>
</comment>
<dbReference type="Proteomes" id="UP001156102">
    <property type="component" value="Unassembled WGS sequence"/>
</dbReference>
<protein>
    <submittedName>
        <fullName evidence="2">Uncharacterized protein</fullName>
    </submittedName>
</protein>
<name>A0AA41X9X1_9BACI</name>
<keyword evidence="1" id="KW-1133">Transmembrane helix</keyword>
<keyword evidence="3" id="KW-1185">Reference proteome</keyword>
<evidence type="ECO:0000256" key="1">
    <source>
        <dbReference type="SAM" id="Phobius"/>
    </source>
</evidence>
<gene>
    <name evidence="2" type="ORF">NK662_10555</name>
</gene>
<dbReference type="AlphaFoldDB" id="A0AA41X9X1"/>
<feature type="transmembrane region" description="Helical" evidence="1">
    <location>
        <begin position="71"/>
        <end position="90"/>
    </location>
</feature>
<evidence type="ECO:0000313" key="3">
    <source>
        <dbReference type="Proteomes" id="UP001156102"/>
    </source>
</evidence>